<dbReference type="OrthoDB" id="2021094at2759"/>
<evidence type="ECO:0000313" key="3">
    <source>
        <dbReference type="Proteomes" id="UP000664859"/>
    </source>
</evidence>
<accession>A0A836CI69</accession>
<protein>
    <submittedName>
        <fullName evidence="2">Uncharacterized protein</fullName>
    </submittedName>
</protein>
<evidence type="ECO:0000256" key="1">
    <source>
        <dbReference type="SAM" id="MobiDB-lite"/>
    </source>
</evidence>
<feature type="region of interest" description="Disordered" evidence="1">
    <location>
        <begin position="1"/>
        <end position="22"/>
    </location>
</feature>
<dbReference type="EMBL" id="JAFCMP010000112">
    <property type="protein sequence ID" value="KAG5186459.1"/>
    <property type="molecule type" value="Genomic_DNA"/>
</dbReference>
<organism evidence="2 3">
    <name type="scientific">Tribonema minus</name>
    <dbReference type="NCBI Taxonomy" id="303371"/>
    <lineage>
        <taxon>Eukaryota</taxon>
        <taxon>Sar</taxon>
        <taxon>Stramenopiles</taxon>
        <taxon>Ochrophyta</taxon>
        <taxon>PX clade</taxon>
        <taxon>Xanthophyceae</taxon>
        <taxon>Tribonematales</taxon>
        <taxon>Tribonemataceae</taxon>
        <taxon>Tribonema</taxon>
    </lineage>
</organism>
<gene>
    <name evidence="2" type="ORF">JKP88DRAFT_241067</name>
</gene>
<evidence type="ECO:0000313" key="2">
    <source>
        <dbReference type="EMBL" id="KAG5186459.1"/>
    </source>
</evidence>
<dbReference type="Proteomes" id="UP000664859">
    <property type="component" value="Unassembled WGS sequence"/>
</dbReference>
<keyword evidence="3" id="KW-1185">Reference proteome</keyword>
<comment type="caution">
    <text evidence="2">The sequence shown here is derived from an EMBL/GenBank/DDBJ whole genome shotgun (WGS) entry which is preliminary data.</text>
</comment>
<dbReference type="AlphaFoldDB" id="A0A836CI69"/>
<name>A0A836CI69_9STRA</name>
<proteinExistence type="predicted"/>
<sequence length="286" mass="31724">MTAAKVPKPRKTRTRPLSPKKSMPSIIPIADIPLVPVGCSVGFSGMNADMVKKCGEAKRAEKTVCWNDCHEFDWEPCRIPLLYNKQLGMCYSQGNFCSFSCAKTYCMHNRLSKGGGVTYIALEANRSRRRYMGTQKGVNDVIYVKSVPVRERLKMFGGSMSIDEFRKGSLRFDGTLIGGENSDILEDLMRGRTTRADLAPPVFVDENAVQTLRCICAPGSGVPKPLQDDSLSTFGVLSRRSSNKCRVRNLCTNESIRQRMQQTSTRPPTEGNLFTSMGIIVESKGD</sequence>
<reference evidence="2" key="1">
    <citation type="submission" date="2021-02" db="EMBL/GenBank/DDBJ databases">
        <title>First Annotated Genome of the Yellow-green Alga Tribonema minus.</title>
        <authorList>
            <person name="Mahan K.M."/>
        </authorList>
    </citation>
    <scope>NUCLEOTIDE SEQUENCE</scope>
    <source>
        <strain evidence="2">UTEX B ZZ1240</strain>
    </source>
</reference>